<organism evidence="2">
    <name type="scientific">Candidatus Phytoplasma australasiaticum subsp. australasiaticum</name>
    <dbReference type="NCBI Taxonomy" id="2832407"/>
    <lineage>
        <taxon>Bacteria</taxon>
        <taxon>Bacillati</taxon>
        <taxon>Mycoplasmatota</taxon>
        <taxon>Mollicutes</taxon>
        <taxon>Acholeplasmatales</taxon>
        <taxon>Acholeplasmataceae</taxon>
        <taxon>Candidatus Phytoplasma</taxon>
        <taxon>16SrII (Peanut WB group)</taxon>
        <taxon>Candidatus Phytoplasma australasiaticum</taxon>
    </lineage>
</organism>
<evidence type="ECO:0000313" key="2">
    <source>
        <dbReference type="EMBL" id="QOX89417.1"/>
    </source>
</evidence>
<gene>
    <name evidence="2" type="ORF">H7685_00505</name>
</gene>
<protein>
    <submittedName>
        <fullName evidence="2">Uncharacterized protein</fullName>
    </submittedName>
</protein>
<sequence length="80" mass="9311">MSDEDLLSNSDKNTANNPIKTTDSDNNVDLLHVDHSYDLKEFELDYKDDDYYSGLESKYNFDNFVTGKVMILLLELLKNR</sequence>
<name>A0A7S7G0S3_9MOLU</name>
<dbReference type="EMBL" id="CP060385">
    <property type="protein sequence ID" value="QOX89417.1"/>
    <property type="molecule type" value="Genomic_DNA"/>
</dbReference>
<feature type="compositionally biased region" description="Polar residues" evidence="1">
    <location>
        <begin position="7"/>
        <end position="25"/>
    </location>
</feature>
<dbReference type="AlphaFoldDB" id="A0A7S7G0S3"/>
<proteinExistence type="predicted"/>
<accession>A0A7S7G0S3</accession>
<reference evidence="2" key="1">
    <citation type="submission" date="2020-08" db="EMBL/GenBank/DDBJ databases">
        <title>Phytoplasma sp. strain PR08 associated with Phyllody Disease of Parthenium hysterophorus.</title>
        <authorList>
            <person name="Kirdat K."/>
            <person name="Tiwarekar B."/>
            <person name="Yadav A."/>
        </authorList>
    </citation>
    <scope>NUCLEOTIDE SEQUENCE [LARGE SCALE GENOMIC DNA]</scope>
    <source>
        <strain evidence="2">PR08</strain>
    </source>
</reference>
<evidence type="ECO:0000256" key="1">
    <source>
        <dbReference type="SAM" id="MobiDB-lite"/>
    </source>
</evidence>
<feature type="region of interest" description="Disordered" evidence="1">
    <location>
        <begin position="1"/>
        <end position="25"/>
    </location>
</feature>